<sequence>MDSRWCCSIESTRGFPLSWLSLVKAEYLWRWLLKIHGKKKFLGFGYVGFFFKKKKLEKHTETHGSVVWYISTITPFLSVERDGIACYNYVHNLM</sequence>
<name>A0A2K1YAY4_POPTR</name>
<proteinExistence type="predicted"/>
<dbReference type="InParanoid" id="A0A2K1YAY4"/>
<dbReference type="Proteomes" id="UP000006729">
    <property type="component" value="Chromosome 12"/>
</dbReference>
<dbReference type="EMBL" id="CM009301">
    <property type="protein sequence ID" value="PNT10196.1"/>
    <property type="molecule type" value="Genomic_DNA"/>
</dbReference>
<organism evidence="1 2">
    <name type="scientific">Populus trichocarpa</name>
    <name type="common">Western balsam poplar</name>
    <name type="synonym">Populus balsamifera subsp. trichocarpa</name>
    <dbReference type="NCBI Taxonomy" id="3694"/>
    <lineage>
        <taxon>Eukaryota</taxon>
        <taxon>Viridiplantae</taxon>
        <taxon>Streptophyta</taxon>
        <taxon>Embryophyta</taxon>
        <taxon>Tracheophyta</taxon>
        <taxon>Spermatophyta</taxon>
        <taxon>Magnoliopsida</taxon>
        <taxon>eudicotyledons</taxon>
        <taxon>Gunneridae</taxon>
        <taxon>Pentapetalae</taxon>
        <taxon>rosids</taxon>
        <taxon>fabids</taxon>
        <taxon>Malpighiales</taxon>
        <taxon>Salicaceae</taxon>
        <taxon>Saliceae</taxon>
        <taxon>Populus</taxon>
    </lineage>
</organism>
<keyword evidence="2" id="KW-1185">Reference proteome</keyword>
<accession>A0A2K1YAY4</accession>
<protein>
    <submittedName>
        <fullName evidence="1">Uncharacterized protein</fullName>
    </submittedName>
</protein>
<gene>
    <name evidence="1" type="ORF">POPTR_012G087200</name>
</gene>
<evidence type="ECO:0000313" key="1">
    <source>
        <dbReference type="EMBL" id="PNT10196.1"/>
    </source>
</evidence>
<evidence type="ECO:0000313" key="2">
    <source>
        <dbReference type="Proteomes" id="UP000006729"/>
    </source>
</evidence>
<dbReference type="AlphaFoldDB" id="A0A2K1YAY4"/>
<reference evidence="1 2" key="1">
    <citation type="journal article" date="2006" name="Science">
        <title>The genome of black cottonwood, Populus trichocarpa (Torr. &amp; Gray).</title>
        <authorList>
            <person name="Tuskan G.A."/>
            <person name="Difazio S."/>
            <person name="Jansson S."/>
            <person name="Bohlmann J."/>
            <person name="Grigoriev I."/>
            <person name="Hellsten U."/>
            <person name="Putnam N."/>
            <person name="Ralph S."/>
            <person name="Rombauts S."/>
            <person name="Salamov A."/>
            <person name="Schein J."/>
            <person name="Sterck L."/>
            <person name="Aerts A."/>
            <person name="Bhalerao R.R."/>
            <person name="Bhalerao R.P."/>
            <person name="Blaudez D."/>
            <person name="Boerjan W."/>
            <person name="Brun A."/>
            <person name="Brunner A."/>
            <person name="Busov V."/>
            <person name="Campbell M."/>
            <person name="Carlson J."/>
            <person name="Chalot M."/>
            <person name="Chapman J."/>
            <person name="Chen G.L."/>
            <person name="Cooper D."/>
            <person name="Coutinho P.M."/>
            <person name="Couturier J."/>
            <person name="Covert S."/>
            <person name="Cronk Q."/>
            <person name="Cunningham R."/>
            <person name="Davis J."/>
            <person name="Degroeve S."/>
            <person name="Dejardin A."/>
            <person name="Depamphilis C."/>
            <person name="Detter J."/>
            <person name="Dirks B."/>
            <person name="Dubchak I."/>
            <person name="Duplessis S."/>
            <person name="Ehlting J."/>
            <person name="Ellis B."/>
            <person name="Gendler K."/>
            <person name="Goodstein D."/>
            <person name="Gribskov M."/>
            <person name="Grimwood J."/>
            <person name="Groover A."/>
            <person name="Gunter L."/>
            <person name="Hamberger B."/>
            <person name="Heinze B."/>
            <person name="Helariutta Y."/>
            <person name="Henrissat B."/>
            <person name="Holligan D."/>
            <person name="Holt R."/>
            <person name="Huang W."/>
            <person name="Islam-Faridi N."/>
            <person name="Jones S."/>
            <person name="Jones-Rhoades M."/>
            <person name="Jorgensen R."/>
            <person name="Joshi C."/>
            <person name="Kangasjarvi J."/>
            <person name="Karlsson J."/>
            <person name="Kelleher C."/>
            <person name="Kirkpatrick R."/>
            <person name="Kirst M."/>
            <person name="Kohler A."/>
            <person name="Kalluri U."/>
            <person name="Larimer F."/>
            <person name="Leebens-Mack J."/>
            <person name="Leple J.C."/>
            <person name="Locascio P."/>
            <person name="Lou Y."/>
            <person name="Lucas S."/>
            <person name="Martin F."/>
            <person name="Montanini B."/>
            <person name="Napoli C."/>
            <person name="Nelson D.R."/>
            <person name="Nelson C."/>
            <person name="Nieminen K."/>
            <person name="Nilsson O."/>
            <person name="Pereda V."/>
            <person name="Peter G."/>
            <person name="Philippe R."/>
            <person name="Pilate G."/>
            <person name="Poliakov A."/>
            <person name="Razumovskaya J."/>
            <person name="Richardson P."/>
            <person name="Rinaldi C."/>
            <person name="Ritland K."/>
            <person name="Rouze P."/>
            <person name="Ryaboy D."/>
            <person name="Schmutz J."/>
            <person name="Schrader J."/>
            <person name="Segerman B."/>
            <person name="Shin H."/>
            <person name="Siddiqui A."/>
            <person name="Sterky F."/>
            <person name="Terry A."/>
            <person name="Tsai C.J."/>
            <person name="Uberbacher E."/>
            <person name="Unneberg P."/>
            <person name="Vahala J."/>
            <person name="Wall K."/>
            <person name="Wessler S."/>
            <person name="Yang G."/>
            <person name="Yin T."/>
            <person name="Douglas C."/>
            <person name="Marra M."/>
            <person name="Sandberg G."/>
            <person name="Van de Peer Y."/>
            <person name="Rokhsar D."/>
        </authorList>
    </citation>
    <scope>NUCLEOTIDE SEQUENCE [LARGE SCALE GENOMIC DNA]</scope>
    <source>
        <strain evidence="2">cv. Nisqually</strain>
    </source>
</reference>